<feature type="repeat" description="WD" evidence="3">
    <location>
        <begin position="1309"/>
        <end position="1340"/>
    </location>
</feature>
<dbReference type="CDD" id="cd00200">
    <property type="entry name" value="WD40"/>
    <property type="match status" value="2"/>
</dbReference>
<dbReference type="InterPro" id="IPR036322">
    <property type="entry name" value="WD40_repeat_dom_sf"/>
</dbReference>
<dbReference type="SUPFAM" id="SSF48371">
    <property type="entry name" value="ARM repeat"/>
    <property type="match status" value="1"/>
</dbReference>
<dbReference type="PROSITE" id="PS50294">
    <property type="entry name" value="WD_REPEATS_REGION"/>
    <property type="match status" value="8"/>
</dbReference>
<feature type="repeat" description="WD" evidence="3">
    <location>
        <begin position="1341"/>
        <end position="1372"/>
    </location>
</feature>
<feature type="repeat" description="WD" evidence="3">
    <location>
        <begin position="1258"/>
        <end position="1292"/>
    </location>
</feature>
<keyword evidence="6" id="KW-1185">Reference proteome</keyword>
<evidence type="ECO:0000256" key="2">
    <source>
        <dbReference type="ARBA" id="ARBA00022737"/>
    </source>
</evidence>
<evidence type="ECO:0000256" key="3">
    <source>
        <dbReference type="PROSITE-ProRule" id="PRU00221"/>
    </source>
</evidence>
<dbReference type="InterPro" id="IPR015943">
    <property type="entry name" value="WD40/YVTN_repeat-like_dom_sf"/>
</dbReference>
<dbReference type="InterPro" id="IPR020472">
    <property type="entry name" value="WD40_PAC1"/>
</dbReference>
<feature type="repeat" description="WD" evidence="3">
    <location>
        <begin position="1216"/>
        <end position="1257"/>
    </location>
</feature>
<dbReference type="Proteomes" id="UP000823405">
    <property type="component" value="Unassembled WGS sequence"/>
</dbReference>
<reference evidence="5" key="1">
    <citation type="journal article" date="2020" name="Fungal Divers.">
        <title>Resolving the Mortierellaceae phylogeny through synthesis of multi-gene phylogenetics and phylogenomics.</title>
        <authorList>
            <person name="Vandepol N."/>
            <person name="Liber J."/>
            <person name="Desiro A."/>
            <person name="Na H."/>
            <person name="Kennedy M."/>
            <person name="Barry K."/>
            <person name="Grigoriev I.V."/>
            <person name="Miller A.N."/>
            <person name="O'Donnell K."/>
            <person name="Stajich J.E."/>
            <person name="Bonito G."/>
        </authorList>
    </citation>
    <scope>NUCLEOTIDE SEQUENCE</scope>
    <source>
        <strain evidence="5">NVP60</strain>
    </source>
</reference>
<evidence type="ECO:0000256" key="1">
    <source>
        <dbReference type="ARBA" id="ARBA00022574"/>
    </source>
</evidence>
<dbReference type="PANTHER" id="PTHR44156">
    <property type="entry name" value="SUPERNUMERARY LIMBS, ISOFORM B-RELATED"/>
    <property type="match status" value="1"/>
</dbReference>
<evidence type="ECO:0000313" key="6">
    <source>
        <dbReference type="Proteomes" id="UP000823405"/>
    </source>
</evidence>
<dbReference type="InterPro" id="IPR016024">
    <property type="entry name" value="ARM-type_fold"/>
</dbReference>
<dbReference type="EMBL" id="JAAAIN010000563">
    <property type="protein sequence ID" value="KAG0312951.1"/>
    <property type="molecule type" value="Genomic_DNA"/>
</dbReference>
<dbReference type="Pfam" id="PF00805">
    <property type="entry name" value="Pentapeptide"/>
    <property type="match status" value="1"/>
</dbReference>
<feature type="repeat" description="WD" evidence="3">
    <location>
        <begin position="1425"/>
        <end position="1466"/>
    </location>
</feature>
<feature type="domain" description="Arm-like repeat" evidence="4">
    <location>
        <begin position="93"/>
        <end position="288"/>
    </location>
</feature>
<dbReference type="Pfam" id="PF00400">
    <property type="entry name" value="WD40"/>
    <property type="match status" value="10"/>
</dbReference>
<dbReference type="PRINTS" id="PR00320">
    <property type="entry name" value="GPROTEINBRPT"/>
</dbReference>
<dbReference type="PROSITE" id="PS50082">
    <property type="entry name" value="WD_REPEATS_2"/>
    <property type="match status" value="11"/>
</dbReference>
<dbReference type="InterPro" id="IPR001646">
    <property type="entry name" value="5peptide_repeat"/>
</dbReference>
<evidence type="ECO:0000259" key="4">
    <source>
        <dbReference type="Pfam" id="PF23948"/>
    </source>
</evidence>
<feature type="repeat" description="WD" evidence="3">
    <location>
        <begin position="1466"/>
        <end position="1508"/>
    </location>
</feature>
<sequence>MLRPAVMADEQIAMDALAPAQLGPNQHLQSTISESTSNLTGQPSLSQAALKPLWVFSQNVAEPSPIYRLPQPGARLVTPQLVYCNHLLRTCQSPSSTSSIISTLNSAQQASVNAILQDKEERTRIRWLTTRVVEEFMASSVKSPSQIAEVIRLGPFLDQEYHRQLLNCLVLQLETPTLFNTDILQGLVELVECAQTDYLLPGAFVRILALLLNRLQNSHSPSQSTNHPYNLICALSRLLDVAVEGKIKGLQRIMNPGPLLAFLGHLTKNSDPFLRYQAAYALQAIMHLSLPKSDCGTAASVRDGVQSGEMRLWYSGLREAQEYVRSGRLADFNRLVFDPLYCRDVEFQWGVCPLLGEIAVDSKWEITNRRHAVDLLAYLYRNETGVESYEEIHKWILQILRQVAFESRLPLSSYLQSTLRRLRIESVAAKQALYSTVMDSSPIRLYPLKARLYVPIRTSLLAQVQAVSDIEYSIFKLKRQRMKCYSKSLYIPPQAKPTLKSSDDTLFPLMEKTLKFLAGSGQVFLILGDSGGGKSTFNLQLEHTLWQDYKRGKPIPLHINLPTIDNPQQSMIPKHLQQLDFSDAQILELKQKRQFIVICDGYDESQLKKNLYTTNQWNQPGQWNVKAVISCRTQYLGSNYRSQFQPTVDRYAQSNINHFQEAVLAPFSRSQIEQYVNQYVEQFVEQYVQQVRPRTATSDQPTWNVKEYMDKLVNIPNLIDLVSNPFLLTLALRALPRVVRPEHNLSVIQLTRVGLYDNFMEEWLENNKRRLEDSALSSEAQSTFDILRDEGFVQLGIKYQKDLAAAIFQHQDGSPVVEYSHIREQHTWKANFFSPDAQATILREASPLARSGNQFRFLHRSILEYLYSRVMSDPVDPESAADESFIEHPLNRRSIVGEPSVMQFLSERVDLDSSFKHRLLVAVVDSKLDAKVCQAAANAMSILTRAGVRFNGADLRGIKIPGADLHGGQFDSADLEGADLSNVNLSKTWLRQANLSKLQMAGVEFGELPYLKIDLMVWMCVFSADGDFLVVSAGDCLIVVYDTASWSRITDYIGGRAIASSPTNRELAKFGDGNTVELGDILTGEARLILVGHSDEVTSIAYSPDGLQLATASKDTAVRIWSTLSGETLYILSDHSKSVTGVAFSPKGTQIASCSEDRTVRTWDTRTRKPQRVLESGNSTFLSVAYSLDGSRIISGVADGRIGQWDPYTGNRCNNMLGHSGPVLSVAYSPNGYQISSCGEDGTVLLWDSRNGELFSTLSGHLLSVTDVAYSPTGDCIASGGWDMTVRLWKVNGTFSDVYPNGNKGWLRLDFSSDGEHIVTRNDDMTVQYWETFTGEPVTTSTGHTDGVSGITFSPCGNLTATFNSDRTVRLWRNQAQTPAHILSGHTGAIYGIAFSPNGLQVASASADKTIRTWDVHTGESRLLLEGHSDEVNDVVYSPSGAQIASCSDDGAVRLWCTEKGDQLFVLSHQAAVQQLMYSPDGQELISVSSGDGSLRRWDPEYGEQIFQQDAISQHIVSCCFSPNGKLVATGTGDGLLHLWDRTLGDWQEVLRSSIGLTFRIRWMQSFDCMYLACLSYSGVLRVLRLVELRHEYSLRMMWSIGKAELSLSDTSLAGAVGLSPFNVGLAAQRGAYNADS</sequence>
<dbReference type="Gene3D" id="3.40.50.300">
    <property type="entry name" value="P-loop containing nucleotide triphosphate hydrolases"/>
    <property type="match status" value="1"/>
</dbReference>
<feature type="repeat" description="WD" evidence="3">
    <location>
        <begin position="1383"/>
        <end position="1424"/>
    </location>
</feature>
<accession>A0A9P6UNR5</accession>
<dbReference type="SUPFAM" id="SSF50978">
    <property type="entry name" value="WD40 repeat-like"/>
    <property type="match status" value="2"/>
</dbReference>
<feature type="repeat" description="WD" evidence="3">
    <location>
        <begin position="1509"/>
        <end position="1541"/>
    </location>
</feature>
<dbReference type="Gene3D" id="2.130.10.10">
    <property type="entry name" value="YVTN repeat-like/Quinoprotein amine dehydrogenase"/>
    <property type="match status" value="4"/>
</dbReference>
<evidence type="ECO:0000313" key="5">
    <source>
        <dbReference type="EMBL" id="KAG0312951.1"/>
    </source>
</evidence>
<comment type="caution">
    <text evidence="5">The sequence shown here is derived from an EMBL/GenBank/DDBJ whole genome shotgun (WGS) entry which is preliminary data.</text>
</comment>
<gene>
    <name evidence="5" type="primary">WDR31_19</name>
    <name evidence="5" type="ORF">BGZ97_010668</name>
</gene>
<feature type="repeat" description="WD" evidence="3">
    <location>
        <begin position="1090"/>
        <end position="1131"/>
    </location>
</feature>
<dbReference type="InterPro" id="IPR053299">
    <property type="entry name" value="ASTRA_WD_repeat"/>
</dbReference>
<name>A0A9P6UNR5_9FUNG</name>
<dbReference type="Pfam" id="PF23948">
    <property type="entry name" value="ARM_5"/>
    <property type="match status" value="1"/>
</dbReference>
<dbReference type="SMART" id="SM00320">
    <property type="entry name" value="WD40"/>
    <property type="match status" value="12"/>
</dbReference>
<protein>
    <submittedName>
        <fullName evidence="5">WD_REPEATS_REGION domain-containing protein</fullName>
    </submittedName>
</protein>
<dbReference type="SUPFAM" id="SSF141571">
    <property type="entry name" value="Pentapeptide repeat-like"/>
    <property type="match status" value="1"/>
</dbReference>
<organism evidence="5 6">
    <name type="scientific">Linnemannia gamsii</name>
    <dbReference type="NCBI Taxonomy" id="64522"/>
    <lineage>
        <taxon>Eukaryota</taxon>
        <taxon>Fungi</taxon>
        <taxon>Fungi incertae sedis</taxon>
        <taxon>Mucoromycota</taxon>
        <taxon>Mortierellomycotina</taxon>
        <taxon>Mortierellomycetes</taxon>
        <taxon>Mortierellales</taxon>
        <taxon>Mortierellaceae</taxon>
        <taxon>Linnemannia</taxon>
    </lineage>
</organism>
<dbReference type="PROSITE" id="PS00678">
    <property type="entry name" value="WD_REPEATS_1"/>
    <property type="match status" value="3"/>
</dbReference>
<dbReference type="InterPro" id="IPR019775">
    <property type="entry name" value="WD40_repeat_CS"/>
</dbReference>
<dbReference type="InterPro" id="IPR001680">
    <property type="entry name" value="WD40_rpt"/>
</dbReference>
<dbReference type="OrthoDB" id="10265988at2759"/>
<feature type="repeat" description="WD" evidence="3">
    <location>
        <begin position="1132"/>
        <end position="1173"/>
    </location>
</feature>
<dbReference type="InterPro" id="IPR027417">
    <property type="entry name" value="P-loop_NTPase"/>
</dbReference>
<dbReference type="InterPro" id="IPR056251">
    <property type="entry name" value="Arm_rpt_dom"/>
</dbReference>
<keyword evidence="1 3" id="KW-0853">WD repeat</keyword>
<proteinExistence type="predicted"/>
<feature type="repeat" description="WD" evidence="3">
    <location>
        <begin position="1174"/>
        <end position="1206"/>
    </location>
</feature>
<dbReference type="Gene3D" id="2.160.20.80">
    <property type="entry name" value="E3 ubiquitin-protein ligase SopA"/>
    <property type="match status" value="1"/>
</dbReference>
<keyword evidence="2" id="KW-0677">Repeat</keyword>